<name>A0A4R9AW15_9MICO</name>
<proteinExistence type="predicted"/>
<sequence length="228" mass="23369">MTTDLMVRPQSATPLGYAVSQVGGVSCLASGDASAQSVSVQVLPEASTQWTTYAGKTADVVSGAASTYGEASHVTCSAPGAESACWVNILVGESWIEVIARGIDVNPSLSNDAVGEHVAPLIADIVGTVRNAPTLDELWVAPASTGVLPADCSVYATADEFRSAFGTAEEILISDGSDGDGWGIDNAAWTIVGVDRCMWVPESTGQTWPLYITALPGGGGLMTDLLSS</sequence>
<evidence type="ECO:0000313" key="1">
    <source>
        <dbReference type="EMBL" id="TFD71217.1"/>
    </source>
</evidence>
<reference evidence="1 2" key="1">
    <citation type="submission" date="2019-03" db="EMBL/GenBank/DDBJ databases">
        <title>Genomics of glacier-inhabiting Cryobacterium strains.</title>
        <authorList>
            <person name="Liu Q."/>
            <person name="Xin Y.-H."/>
        </authorList>
    </citation>
    <scope>NUCLEOTIDE SEQUENCE [LARGE SCALE GENOMIC DNA]</scope>
    <source>
        <strain evidence="1 2">Hz16</strain>
    </source>
</reference>
<organism evidence="1 2">
    <name type="scientific">Cryobacterium gelidum</name>
    <dbReference type="NCBI Taxonomy" id="1259164"/>
    <lineage>
        <taxon>Bacteria</taxon>
        <taxon>Bacillati</taxon>
        <taxon>Actinomycetota</taxon>
        <taxon>Actinomycetes</taxon>
        <taxon>Micrococcales</taxon>
        <taxon>Microbacteriaceae</taxon>
        <taxon>Cryobacterium</taxon>
    </lineage>
</organism>
<accession>A0A4R9AW15</accession>
<dbReference type="Proteomes" id="UP000297983">
    <property type="component" value="Unassembled WGS sequence"/>
</dbReference>
<evidence type="ECO:0000313" key="2">
    <source>
        <dbReference type="Proteomes" id="UP000297983"/>
    </source>
</evidence>
<dbReference type="AlphaFoldDB" id="A0A4R9AW15"/>
<keyword evidence="2" id="KW-1185">Reference proteome</keyword>
<dbReference type="RefSeq" id="WP_134551118.1">
    <property type="nucleotide sequence ID" value="NZ_SOHL01000013.1"/>
</dbReference>
<gene>
    <name evidence="1" type="ORF">E3T50_06455</name>
</gene>
<comment type="caution">
    <text evidence="1">The sequence shown here is derived from an EMBL/GenBank/DDBJ whole genome shotgun (WGS) entry which is preliminary data.</text>
</comment>
<protein>
    <submittedName>
        <fullName evidence="1">Uncharacterized protein</fullName>
    </submittedName>
</protein>
<dbReference type="EMBL" id="SOHL01000013">
    <property type="protein sequence ID" value="TFD71217.1"/>
    <property type="molecule type" value="Genomic_DNA"/>
</dbReference>